<dbReference type="InterPro" id="IPR009195">
    <property type="entry name" value="Uncharacterised_YjbK"/>
</dbReference>
<keyword evidence="3" id="KW-1185">Reference proteome</keyword>
<accession>A0A0R2MTF2</accession>
<evidence type="ECO:0000259" key="1">
    <source>
        <dbReference type="PROSITE" id="PS51707"/>
    </source>
</evidence>
<dbReference type="EMBL" id="JQCE01000032">
    <property type="protein sequence ID" value="KRO16791.1"/>
    <property type="molecule type" value="Genomic_DNA"/>
</dbReference>
<dbReference type="SUPFAM" id="SSF55154">
    <property type="entry name" value="CYTH-like phosphatases"/>
    <property type="match status" value="1"/>
</dbReference>
<evidence type="ECO:0000313" key="3">
    <source>
        <dbReference type="Proteomes" id="UP000050969"/>
    </source>
</evidence>
<proteinExistence type="predicted"/>
<comment type="caution">
    <text evidence="2">The sequence shown here is derived from an EMBL/GenBank/DDBJ whole genome shotgun (WGS) entry which is preliminary data.</text>
</comment>
<name>A0A0R2MTF2_9LACO</name>
<dbReference type="PROSITE" id="PS51707">
    <property type="entry name" value="CYTH"/>
    <property type="match status" value="1"/>
</dbReference>
<feature type="domain" description="CYTH" evidence="1">
    <location>
        <begin position="6"/>
        <end position="196"/>
    </location>
</feature>
<dbReference type="AlphaFoldDB" id="A0A0R2MTF2"/>
<dbReference type="Proteomes" id="UP000050969">
    <property type="component" value="Unassembled WGS sequence"/>
</dbReference>
<dbReference type="Gene3D" id="2.40.320.10">
    <property type="entry name" value="Hypothetical Protein Pfu-838710-001"/>
    <property type="match status" value="1"/>
</dbReference>
<dbReference type="InterPro" id="IPR023577">
    <property type="entry name" value="CYTH_domain"/>
</dbReference>
<gene>
    <name evidence="2" type="ORF">IV56_GL000780</name>
</gene>
<evidence type="ECO:0000313" key="2">
    <source>
        <dbReference type="EMBL" id="KRO16791.1"/>
    </source>
</evidence>
<dbReference type="SMART" id="SM01118">
    <property type="entry name" value="CYTH"/>
    <property type="match status" value="1"/>
</dbReference>
<dbReference type="STRING" id="1293598.IV56_GL000780"/>
<reference evidence="2 3" key="1">
    <citation type="journal article" date="2015" name="Genome Announc.">
        <title>Expanding the biotechnology potential of lactobacilli through comparative genomics of 213 strains and associated genera.</title>
        <authorList>
            <person name="Sun Z."/>
            <person name="Harris H.M."/>
            <person name="McCann A."/>
            <person name="Guo C."/>
            <person name="Argimon S."/>
            <person name="Zhang W."/>
            <person name="Yang X."/>
            <person name="Jeffery I.B."/>
            <person name="Cooney J.C."/>
            <person name="Kagawa T.F."/>
            <person name="Liu W."/>
            <person name="Song Y."/>
            <person name="Salvetti E."/>
            <person name="Wrobel A."/>
            <person name="Rasinkangas P."/>
            <person name="Parkhill J."/>
            <person name="Rea M.C."/>
            <person name="O'Sullivan O."/>
            <person name="Ritari J."/>
            <person name="Douillard F.P."/>
            <person name="Paul Ross R."/>
            <person name="Yang R."/>
            <person name="Briner A.E."/>
            <person name="Felis G.E."/>
            <person name="de Vos W.M."/>
            <person name="Barrangou R."/>
            <person name="Klaenhammer T.R."/>
            <person name="Caufield P.W."/>
            <person name="Cui Y."/>
            <person name="Zhang H."/>
            <person name="O'Toole P.W."/>
        </authorList>
    </citation>
    <scope>NUCLEOTIDE SEQUENCE [LARGE SCALE GENOMIC DNA]</scope>
    <source>
        <strain evidence="2 3">DSM 24301</strain>
    </source>
</reference>
<protein>
    <recommendedName>
        <fullName evidence="1">CYTH domain-containing protein</fullName>
    </recommendedName>
</protein>
<organism evidence="2 3">
    <name type="scientific">Lacticaseibacillus saniviri JCM 17471 = DSM 24301</name>
    <dbReference type="NCBI Taxonomy" id="1293598"/>
    <lineage>
        <taxon>Bacteria</taxon>
        <taxon>Bacillati</taxon>
        <taxon>Bacillota</taxon>
        <taxon>Bacilli</taxon>
        <taxon>Lactobacillales</taxon>
        <taxon>Lactobacillaceae</taxon>
        <taxon>Lacticaseibacillus</taxon>
    </lineage>
</organism>
<dbReference type="CDD" id="cd07762">
    <property type="entry name" value="CYTH-like_Pase_1"/>
    <property type="match status" value="1"/>
</dbReference>
<dbReference type="InterPro" id="IPR033469">
    <property type="entry name" value="CYTH-like_dom_sf"/>
</dbReference>
<dbReference type="PATRIC" id="fig|1293598.4.peg.828"/>
<dbReference type="Pfam" id="PF01928">
    <property type="entry name" value="CYTH"/>
    <property type="match status" value="1"/>
</dbReference>
<sequence>MTMTITPETELKRSLTKPQFQAILAAYPFAPQFKQTNTYFDTPHQELRQHEMGLRIRQFDTYAEQTLKTPNPDHQGLIENTDPLTTAAAEAALQAGHIVSGGIVSEVLTKFGIEDKTLVPFAKATTYRQLATLPTGVITLDETHYPDSFIDYDLEIEYENLHSATELMAQLTDQFQLSTAPLANKVARAAKHVIKSQA</sequence>